<dbReference type="PANTHER" id="PTHR38643:SF1">
    <property type="entry name" value="PURINE NUCLEOSIDE PERMEASE C285.05-RELATED"/>
    <property type="match status" value="1"/>
</dbReference>
<evidence type="ECO:0000313" key="3">
    <source>
        <dbReference type="Proteomes" id="UP000216101"/>
    </source>
</evidence>
<sequence length="371" mass="40838">MKMRAGLLLSAMCLSVATLTACNKPATDTAATSVSASVQAPAPIPVKFVVVTMFEIGEDSGDKAGEFQLWKERQKLDTKFEFPNSFHDIYMNMETGVMGIVTGIGTARSTAATMALGMDPRFDFSQAYWLVAGIAGIDPEDASIGSAAWAEYLVDGDLAHEIDAREIPADWETGYFARYTTKPYDPNKPEPTGEMFRLNPELTEWAFQLTKDIELPDIESLEATRSLYVNHPNAQRKPFVLKGDQLAAMTFWHGEIMNTWANKWTKYWTEGKGEFVTSAMEDTGTYLSLSYLHNIGKADKNRLMVLRTGSNYTMPPPGVTAAESLLAENEGYAGLDASLESAYIVGTAVMDKILGNWDVYKDKVPAPADLK</sequence>
<dbReference type="EMBL" id="NHNI01000004">
    <property type="protein sequence ID" value="OZY83755.1"/>
    <property type="molecule type" value="Genomic_DNA"/>
</dbReference>
<comment type="caution">
    <text evidence="2">The sequence shown here is derived from an EMBL/GenBank/DDBJ whole genome shotgun (WGS) entry which is preliminary data.</text>
</comment>
<feature type="chain" id="PRO_5013170558" evidence="1">
    <location>
        <begin position="22"/>
        <end position="371"/>
    </location>
</feature>
<organism evidence="2 3">
    <name type="scientific">Cellvibrio mixtus</name>
    <dbReference type="NCBI Taxonomy" id="39650"/>
    <lineage>
        <taxon>Bacteria</taxon>
        <taxon>Pseudomonadati</taxon>
        <taxon>Pseudomonadota</taxon>
        <taxon>Gammaproteobacteria</taxon>
        <taxon>Cellvibrionales</taxon>
        <taxon>Cellvibrionaceae</taxon>
        <taxon>Cellvibrio</taxon>
    </lineage>
</organism>
<dbReference type="InterPro" id="IPR009486">
    <property type="entry name" value="Pur_nuclsid_perm"/>
</dbReference>
<keyword evidence="3" id="KW-1185">Reference proteome</keyword>
<dbReference type="PROSITE" id="PS51257">
    <property type="entry name" value="PROKAR_LIPOPROTEIN"/>
    <property type="match status" value="1"/>
</dbReference>
<reference evidence="3" key="1">
    <citation type="submission" date="2017-05" db="EMBL/GenBank/DDBJ databases">
        <authorList>
            <person name="Barney B.M."/>
        </authorList>
    </citation>
    <scope>NUCLEOTIDE SEQUENCE [LARGE SCALE GENOMIC DNA]</scope>
    <source>
        <strain evidence="3">PSBB022</strain>
    </source>
</reference>
<dbReference type="Proteomes" id="UP000216101">
    <property type="component" value="Unassembled WGS sequence"/>
</dbReference>
<evidence type="ECO:0000313" key="2">
    <source>
        <dbReference type="EMBL" id="OZY83755.1"/>
    </source>
</evidence>
<feature type="signal peptide" evidence="1">
    <location>
        <begin position="1"/>
        <end position="21"/>
    </location>
</feature>
<dbReference type="PANTHER" id="PTHR38643">
    <property type="entry name" value="PURINE NUCLEOSIDE PERMEASE C285.05-RELATED"/>
    <property type="match status" value="1"/>
</dbReference>
<keyword evidence="1" id="KW-0732">Signal</keyword>
<dbReference type="RefSeq" id="WP_170941764.1">
    <property type="nucleotide sequence ID" value="NZ_NHNI01000004.1"/>
</dbReference>
<accession>A0A266Q1L5</accession>
<proteinExistence type="predicted"/>
<evidence type="ECO:0000256" key="1">
    <source>
        <dbReference type="SAM" id="SignalP"/>
    </source>
</evidence>
<dbReference type="AlphaFoldDB" id="A0A266Q1L5"/>
<protein>
    <submittedName>
        <fullName evidence="2">Purine nucleoside permease</fullName>
    </submittedName>
</protein>
<gene>
    <name evidence="2" type="ORF">CBP51_20085</name>
</gene>
<dbReference type="GO" id="GO:0055085">
    <property type="term" value="P:transmembrane transport"/>
    <property type="evidence" value="ECO:0007669"/>
    <property type="project" value="InterPro"/>
</dbReference>
<dbReference type="Pfam" id="PF06516">
    <property type="entry name" value="NUP"/>
    <property type="match status" value="1"/>
</dbReference>
<dbReference type="PIRSF" id="PIRSF013171">
    <property type="entry name" value="Pur_nuclsid_perm"/>
    <property type="match status" value="1"/>
</dbReference>
<name>A0A266Q1L5_9GAMM</name>